<dbReference type="Gene3D" id="1.10.1070.20">
    <property type="match status" value="1"/>
</dbReference>
<dbReference type="PANTHER" id="PTHR37419:SF8">
    <property type="entry name" value="TOXIN YJJJ"/>
    <property type="match status" value="1"/>
</dbReference>
<dbReference type="InterPro" id="IPR016137">
    <property type="entry name" value="RGS"/>
</dbReference>
<reference evidence="5 6" key="1">
    <citation type="submission" date="2019-10" db="EMBL/GenBank/DDBJ databases">
        <title>New species of Slilvanegrellaceae.</title>
        <authorList>
            <person name="Pitt A."/>
            <person name="Hahn M.W."/>
        </authorList>
    </citation>
    <scope>NUCLEOTIDE SEQUENCE [LARGE SCALE GENOMIC DNA]</scope>
    <source>
        <strain evidence="5 6">SP-Ram-0.45-NSY-1</strain>
    </source>
</reference>
<dbReference type="EMBL" id="WFLM01000002">
    <property type="protein sequence ID" value="KAB8039769.1"/>
    <property type="molecule type" value="Genomic_DNA"/>
</dbReference>
<comment type="caution">
    <text evidence="5">The sequence shown here is derived from an EMBL/GenBank/DDBJ whole genome shotgun (WGS) entry which is preliminary data.</text>
</comment>
<dbReference type="OrthoDB" id="8555656at2"/>
<evidence type="ECO:0000259" key="4">
    <source>
        <dbReference type="PROSITE" id="PS50132"/>
    </source>
</evidence>
<gene>
    <name evidence="5" type="ORF">GCL60_05760</name>
</gene>
<evidence type="ECO:0000256" key="1">
    <source>
        <dbReference type="ARBA" id="ARBA00010164"/>
    </source>
</evidence>
<name>A0A6N6VVH7_9BACT</name>
<dbReference type="Pfam" id="PF07804">
    <property type="entry name" value="HipA_C"/>
    <property type="match status" value="1"/>
</dbReference>
<dbReference type="GO" id="GO:0004674">
    <property type="term" value="F:protein serine/threonine kinase activity"/>
    <property type="evidence" value="ECO:0007669"/>
    <property type="project" value="TreeGrafter"/>
</dbReference>
<dbReference type="AlphaFoldDB" id="A0A6N6VVH7"/>
<dbReference type="PANTHER" id="PTHR37419">
    <property type="entry name" value="SERINE/THREONINE-PROTEIN KINASE TOXIN HIPA"/>
    <property type="match status" value="1"/>
</dbReference>
<evidence type="ECO:0000313" key="6">
    <source>
        <dbReference type="Proteomes" id="UP000437748"/>
    </source>
</evidence>
<dbReference type="InterPro" id="IPR052028">
    <property type="entry name" value="HipA_Ser/Thr_kinase"/>
</dbReference>
<keyword evidence="2" id="KW-0808">Transferase</keyword>
<dbReference type="RefSeq" id="WP_153419244.1">
    <property type="nucleotide sequence ID" value="NZ_WFLM01000002.1"/>
</dbReference>
<evidence type="ECO:0000313" key="5">
    <source>
        <dbReference type="EMBL" id="KAB8039769.1"/>
    </source>
</evidence>
<organism evidence="5 6">
    <name type="scientific">Silvanigrella paludirubra</name>
    <dbReference type="NCBI Taxonomy" id="2499159"/>
    <lineage>
        <taxon>Bacteria</taxon>
        <taxon>Pseudomonadati</taxon>
        <taxon>Bdellovibrionota</taxon>
        <taxon>Oligoflexia</taxon>
        <taxon>Silvanigrellales</taxon>
        <taxon>Silvanigrellaceae</taxon>
        <taxon>Silvanigrella</taxon>
    </lineage>
</organism>
<comment type="similarity">
    <text evidence="1">Belongs to the HipA Ser/Thr kinase family.</text>
</comment>
<proteinExistence type="inferred from homology"/>
<accession>A0A6N6VVH7</accession>
<dbReference type="GO" id="GO:0005829">
    <property type="term" value="C:cytosol"/>
    <property type="evidence" value="ECO:0007669"/>
    <property type="project" value="TreeGrafter"/>
</dbReference>
<feature type="domain" description="RGS" evidence="4">
    <location>
        <begin position="164"/>
        <end position="201"/>
    </location>
</feature>
<protein>
    <recommendedName>
        <fullName evidence="4">RGS domain-containing protein</fullName>
    </recommendedName>
</protein>
<dbReference type="InterPro" id="IPR012893">
    <property type="entry name" value="HipA-like_C"/>
</dbReference>
<evidence type="ECO:0000256" key="3">
    <source>
        <dbReference type="ARBA" id="ARBA00022777"/>
    </source>
</evidence>
<keyword evidence="3" id="KW-0418">Kinase</keyword>
<dbReference type="Proteomes" id="UP000437748">
    <property type="component" value="Unassembled WGS sequence"/>
</dbReference>
<dbReference type="PROSITE" id="PS50132">
    <property type="entry name" value="RGS"/>
    <property type="match status" value="1"/>
</dbReference>
<evidence type="ECO:0000256" key="2">
    <source>
        <dbReference type="ARBA" id="ARBA00022679"/>
    </source>
</evidence>
<keyword evidence="6" id="KW-1185">Reference proteome</keyword>
<sequence>MRVKPYNQEKIKTEILSFLKLNGKSNIARLKKHFPYSQSFFSRIFKLLDQEIIILGKARETEYAAKRIIDGKNSSYPIYEILEDSSSLKIGILYAIEPKGFYFLSHLKNISSEYSVDLPYFLNDLRPSGFLGHLVPNLNPELNLPKDIRIWSSEHCLKYLTTKSFDNIGNLIIGDLAFQKYLSQKTQTNGIEFLKRAEQFELYANNVLSYGEPGSSAGGEQPKFLSNLLPQNKQVLVKFSPPLHSDIGVRVADLLICEHLALNTLHKNNIESAQSEIIFTKNRIFLELERFDRIPNLGRKGLITLGSLDAEFSGTMGTWSETSINLMKKKIIPKEFYNEIRLLELFGHFIGNNDMHLFNLSFYFSKNKVIKIAPVYDMLPMLFRPMNNQIVPKTFSPPLPLPEDSNIWDKAYQLAIQFWNAVLNDKNISSSFKVIAQDCLFILNKQKDIGKLLPK</sequence>